<evidence type="ECO:0000313" key="7">
    <source>
        <dbReference type="Proteomes" id="UP000596742"/>
    </source>
</evidence>
<keyword evidence="2" id="KW-0472">Membrane</keyword>
<keyword evidence="4" id="KW-0732">Signal</keyword>
<dbReference type="GO" id="GO:0005886">
    <property type="term" value="C:plasma membrane"/>
    <property type="evidence" value="ECO:0007669"/>
    <property type="project" value="UniProtKB-SubCell"/>
</dbReference>
<evidence type="ECO:0000256" key="1">
    <source>
        <dbReference type="ARBA" id="ARBA00022692"/>
    </source>
</evidence>
<organism evidence="6 7">
    <name type="scientific">Mytilus galloprovincialis</name>
    <name type="common">Mediterranean mussel</name>
    <dbReference type="NCBI Taxonomy" id="29158"/>
    <lineage>
        <taxon>Eukaryota</taxon>
        <taxon>Metazoa</taxon>
        <taxon>Spiralia</taxon>
        <taxon>Lophotrochozoa</taxon>
        <taxon>Mollusca</taxon>
        <taxon>Bivalvia</taxon>
        <taxon>Autobranchia</taxon>
        <taxon>Pteriomorphia</taxon>
        <taxon>Mytilida</taxon>
        <taxon>Mytiloidea</taxon>
        <taxon>Mytilidae</taxon>
        <taxon>Mytilinae</taxon>
        <taxon>Mytilus</taxon>
    </lineage>
</organism>
<feature type="non-terminal residue" evidence="6">
    <location>
        <position position="364"/>
    </location>
</feature>
<dbReference type="EMBL" id="UYJE01001854">
    <property type="protein sequence ID" value="VDI05705.1"/>
    <property type="molecule type" value="Genomic_DNA"/>
</dbReference>
<evidence type="ECO:0000256" key="2">
    <source>
        <dbReference type="ARBA" id="ARBA00022989"/>
    </source>
</evidence>
<protein>
    <recommendedName>
        <fullName evidence="5">Cadherin domain-containing protein</fullName>
    </recommendedName>
</protein>
<dbReference type="OrthoDB" id="6125877at2759"/>
<evidence type="ECO:0000259" key="5">
    <source>
        <dbReference type="PROSITE" id="PS50268"/>
    </source>
</evidence>
<feature type="signal peptide" evidence="4">
    <location>
        <begin position="1"/>
        <end position="21"/>
    </location>
</feature>
<dbReference type="PANTHER" id="PTHR24026:SF126">
    <property type="entry name" value="PROTOCADHERIN FAT 4"/>
    <property type="match status" value="1"/>
</dbReference>
<proteinExistence type="predicted"/>
<evidence type="ECO:0000256" key="3">
    <source>
        <dbReference type="PROSITE-ProRule" id="PRU00043"/>
    </source>
</evidence>
<dbReference type="Gene3D" id="2.60.40.60">
    <property type="entry name" value="Cadherins"/>
    <property type="match status" value="3"/>
</dbReference>
<name>A0A8B6CL20_MYTGA</name>
<keyword evidence="3" id="KW-0106">Calcium</keyword>
<dbReference type="InterPro" id="IPR015919">
    <property type="entry name" value="Cadherin-like_sf"/>
</dbReference>
<dbReference type="GO" id="GO:0005509">
    <property type="term" value="F:calcium ion binding"/>
    <property type="evidence" value="ECO:0007669"/>
    <property type="project" value="UniProtKB-UniRule"/>
</dbReference>
<dbReference type="Proteomes" id="UP000596742">
    <property type="component" value="Unassembled WGS sequence"/>
</dbReference>
<keyword evidence="1" id="KW-0812">Transmembrane</keyword>
<dbReference type="PROSITE" id="PS50268">
    <property type="entry name" value="CADHERIN_2"/>
    <property type="match status" value="2"/>
</dbReference>
<feature type="domain" description="Cadherin" evidence="5">
    <location>
        <begin position="217"/>
        <end position="342"/>
    </location>
</feature>
<comment type="caution">
    <text evidence="6">The sequence shown here is derived from an EMBL/GenBank/DDBJ whole genome shotgun (WGS) entry which is preliminary data.</text>
</comment>
<gene>
    <name evidence="6" type="ORF">MGAL_10B059354</name>
</gene>
<evidence type="ECO:0000256" key="4">
    <source>
        <dbReference type="SAM" id="SignalP"/>
    </source>
</evidence>
<feature type="domain" description="Cadherin" evidence="5">
    <location>
        <begin position="27"/>
        <end position="136"/>
    </location>
</feature>
<dbReference type="CDD" id="cd11304">
    <property type="entry name" value="Cadherin_repeat"/>
    <property type="match status" value="3"/>
</dbReference>
<dbReference type="InterPro" id="IPR002126">
    <property type="entry name" value="Cadherin-like_dom"/>
</dbReference>
<evidence type="ECO:0000313" key="6">
    <source>
        <dbReference type="EMBL" id="VDI05705.1"/>
    </source>
</evidence>
<dbReference type="AlphaFoldDB" id="A0A8B6CL20"/>
<reference evidence="6" key="1">
    <citation type="submission" date="2018-11" db="EMBL/GenBank/DDBJ databases">
        <authorList>
            <person name="Alioto T."/>
            <person name="Alioto T."/>
        </authorList>
    </citation>
    <scope>NUCLEOTIDE SEQUENCE</scope>
</reference>
<sequence length="364" mass="39604">MLFSIVQSILLLAFVWKESLCAAPLFSGLPTERSVGELETNSRIIYQITATDPDGDAFTCSIHSIAPTWGEFDVTYNTLISKWTVNTVSPAFDYANTTQFTVTIACDDSNTTPRTGILTVKVIDNDLLQFTNMPVSTTSFDASITGAGTTLYTVSATSASNSGLLSYTISPMTDFSIDASSGKVTNNDHLNRQIASPADLWVTVSDDVNNVPYWTNLLTPQTINIAEDTASGTLLYSLTSQDNDVGAALSYSMNVNPVTDTTKFSFSTNTLELRLASGQSFDYETRNFYTITFTVDDTMASTNSILYINIQNAHEACYFDRSLYHVTAPEGASGTGSMNPNFVVSDYDGTSTYSYSFLSFNNSN</sequence>
<dbReference type="PANTHER" id="PTHR24026">
    <property type="entry name" value="FAT ATYPICAL CADHERIN-RELATED"/>
    <property type="match status" value="1"/>
</dbReference>
<feature type="chain" id="PRO_5032679425" description="Cadherin domain-containing protein" evidence="4">
    <location>
        <begin position="22"/>
        <end position="364"/>
    </location>
</feature>
<accession>A0A8B6CL20</accession>
<dbReference type="GO" id="GO:0007156">
    <property type="term" value="P:homophilic cell adhesion via plasma membrane adhesion molecules"/>
    <property type="evidence" value="ECO:0007669"/>
    <property type="project" value="InterPro"/>
</dbReference>
<dbReference type="SMART" id="SM00112">
    <property type="entry name" value="CA"/>
    <property type="match status" value="3"/>
</dbReference>
<keyword evidence="7" id="KW-1185">Reference proteome</keyword>
<dbReference type="SUPFAM" id="SSF49313">
    <property type="entry name" value="Cadherin-like"/>
    <property type="match status" value="3"/>
</dbReference>
<keyword evidence="2" id="KW-1133">Transmembrane helix</keyword>